<protein>
    <submittedName>
        <fullName evidence="1">Uncharacterized protein</fullName>
    </submittedName>
</protein>
<evidence type="ECO:0000313" key="1">
    <source>
        <dbReference type="EMBL" id="QPJ62990.1"/>
    </source>
</evidence>
<gene>
    <name evidence="1" type="ORF">G3M70_14340</name>
</gene>
<dbReference type="AlphaFoldDB" id="A0A7T0G0Y2"/>
<name>A0A7T0G0Y2_9BACT</name>
<reference evidence="1 2" key="1">
    <citation type="submission" date="2020-02" db="EMBL/GenBank/DDBJ databases">
        <title>Genomic and physiological characterization of two novel Nitrospinaceae genera.</title>
        <authorList>
            <person name="Mueller A.J."/>
            <person name="Jung M.-Y."/>
            <person name="Strachan C.R."/>
            <person name="Herbold C.W."/>
            <person name="Kirkegaard R.H."/>
            <person name="Daims H."/>
        </authorList>
    </citation>
    <scope>NUCLEOTIDE SEQUENCE [LARGE SCALE GENOMIC DNA]</scope>
    <source>
        <strain evidence="1">EB</strain>
    </source>
</reference>
<evidence type="ECO:0000313" key="2">
    <source>
        <dbReference type="Proteomes" id="UP000594688"/>
    </source>
</evidence>
<dbReference type="KEGG" id="nli:G3M70_14340"/>
<dbReference type="EMBL" id="CP048685">
    <property type="protein sequence ID" value="QPJ62990.1"/>
    <property type="molecule type" value="Genomic_DNA"/>
</dbReference>
<proteinExistence type="predicted"/>
<accession>A0A7T0G0Y2</accession>
<sequence length="141" mass="16465">MSTNPRRRFSLDKVEIDPKLLNRIQSADGDETLGEWDGENIEDLVKELERIEERADPNYANLPHNKNIPEDLRDQVEKDLPIWACDRQGMCLLGEHADKIRSVDQIRKRYDKKHGGVEAFKEKLRKEREAFVEKLKKDAAP</sequence>
<dbReference type="Proteomes" id="UP000594688">
    <property type="component" value="Chromosome"/>
</dbReference>
<organism evidence="1 2">
    <name type="scientific">Candidatus Nitronauta litoralis</name>
    <dbReference type="NCBI Taxonomy" id="2705533"/>
    <lineage>
        <taxon>Bacteria</taxon>
        <taxon>Pseudomonadati</taxon>
        <taxon>Nitrospinota/Tectimicrobiota group</taxon>
        <taxon>Nitrospinota</taxon>
        <taxon>Nitrospinia</taxon>
        <taxon>Nitrospinales</taxon>
        <taxon>Nitrospinaceae</taxon>
        <taxon>Candidatus Nitronauta</taxon>
    </lineage>
</organism>